<dbReference type="EMBL" id="FZOU01000002">
    <property type="protein sequence ID" value="SNS83880.1"/>
    <property type="molecule type" value="Genomic_DNA"/>
</dbReference>
<feature type="domain" description="CYTH" evidence="1">
    <location>
        <begin position="3"/>
        <end position="175"/>
    </location>
</feature>
<organism evidence="2 3">
    <name type="scientific">Granulicella rosea</name>
    <dbReference type="NCBI Taxonomy" id="474952"/>
    <lineage>
        <taxon>Bacteria</taxon>
        <taxon>Pseudomonadati</taxon>
        <taxon>Acidobacteriota</taxon>
        <taxon>Terriglobia</taxon>
        <taxon>Terriglobales</taxon>
        <taxon>Acidobacteriaceae</taxon>
        <taxon>Granulicella</taxon>
    </lineage>
</organism>
<dbReference type="SUPFAM" id="SSF55154">
    <property type="entry name" value="CYTH-like phosphatases"/>
    <property type="match status" value="1"/>
</dbReference>
<dbReference type="PROSITE" id="PS51707">
    <property type="entry name" value="CYTH"/>
    <property type="match status" value="1"/>
</dbReference>
<dbReference type="PANTHER" id="PTHR21028:SF2">
    <property type="entry name" value="CYTH DOMAIN-CONTAINING PROTEIN"/>
    <property type="match status" value="1"/>
</dbReference>
<accession>A0A239HRH3</accession>
<dbReference type="OrthoDB" id="116396at2"/>
<dbReference type="PANTHER" id="PTHR21028">
    <property type="entry name" value="SI:CH211-156B7.4"/>
    <property type="match status" value="1"/>
</dbReference>
<dbReference type="Pfam" id="PF01928">
    <property type="entry name" value="CYTH"/>
    <property type="match status" value="1"/>
</dbReference>
<reference evidence="2 3" key="1">
    <citation type="submission" date="2017-06" db="EMBL/GenBank/DDBJ databases">
        <authorList>
            <person name="Kim H.J."/>
            <person name="Triplett B.A."/>
        </authorList>
    </citation>
    <scope>NUCLEOTIDE SEQUENCE [LARGE SCALE GENOMIC DNA]</scope>
    <source>
        <strain evidence="2 3">DSM 18704</strain>
    </source>
</reference>
<evidence type="ECO:0000313" key="3">
    <source>
        <dbReference type="Proteomes" id="UP000198356"/>
    </source>
</evidence>
<evidence type="ECO:0000313" key="2">
    <source>
        <dbReference type="EMBL" id="SNS83880.1"/>
    </source>
</evidence>
<keyword evidence="3" id="KW-1185">Reference proteome</keyword>
<proteinExistence type="predicted"/>
<dbReference type="InterPro" id="IPR008173">
    <property type="entry name" value="Adenylyl_cyclase_CyaB"/>
</dbReference>
<dbReference type="InterPro" id="IPR033469">
    <property type="entry name" value="CYTH-like_dom_sf"/>
</dbReference>
<protein>
    <submittedName>
        <fullName evidence="2">Adenylate cyclase</fullName>
    </submittedName>
</protein>
<name>A0A239HRH3_9BACT</name>
<evidence type="ECO:0000259" key="1">
    <source>
        <dbReference type="PROSITE" id="PS51707"/>
    </source>
</evidence>
<dbReference type="SMART" id="SM01118">
    <property type="entry name" value="CYTH"/>
    <property type="match status" value="1"/>
</dbReference>
<dbReference type="RefSeq" id="WP_089407998.1">
    <property type="nucleotide sequence ID" value="NZ_FZOU01000002.1"/>
</dbReference>
<dbReference type="AlphaFoldDB" id="A0A239HRH3"/>
<dbReference type="CDD" id="cd07890">
    <property type="entry name" value="CYTH-like_AC_IV-like"/>
    <property type="match status" value="1"/>
</dbReference>
<gene>
    <name evidence="2" type="ORF">SAMN05421770_102523</name>
</gene>
<dbReference type="InterPro" id="IPR023577">
    <property type="entry name" value="CYTH_domain"/>
</dbReference>
<sequence>MQSAEIELKFPVTNVDILHEQLLGLGFHLDTPRTYEQNTLFDTPERRLRSTGQLLRLRQYGERTVVTHKRHPDDEDPSETRYKVRIETETEVGEAPATEEIFRNLGYLPTFRYEKFRSEWSHPAHPGTHLVVDETPIGDYAELEGPRGWIDRMLAELGVDPAACITLSYGKLFLEWKARTGSPAEDLTFAQIPSPEYEPELIPS</sequence>
<dbReference type="Proteomes" id="UP000198356">
    <property type="component" value="Unassembled WGS sequence"/>
</dbReference>
<dbReference type="Gene3D" id="2.40.320.10">
    <property type="entry name" value="Hypothetical Protein Pfu-838710-001"/>
    <property type="match status" value="1"/>
</dbReference>